<dbReference type="EC" id="2.7.7.65" evidence="1"/>
<dbReference type="NCBIfam" id="TIGR00254">
    <property type="entry name" value="GGDEF"/>
    <property type="match status" value="1"/>
</dbReference>
<feature type="transmembrane region" description="Helical" evidence="3">
    <location>
        <begin position="88"/>
        <end position="108"/>
    </location>
</feature>
<organism evidence="5 6">
    <name type="scientific">Aquabacterium commune</name>
    <dbReference type="NCBI Taxonomy" id="70586"/>
    <lineage>
        <taxon>Bacteria</taxon>
        <taxon>Pseudomonadati</taxon>
        <taxon>Pseudomonadota</taxon>
        <taxon>Betaproteobacteria</taxon>
        <taxon>Burkholderiales</taxon>
        <taxon>Aquabacterium</taxon>
    </lineage>
</organism>
<accession>A0A4V3CW05</accession>
<evidence type="ECO:0000313" key="6">
    <source>
        <dbReference type="Proteomes" id="UP000294593"/>
    </source>
</evidence>
<dbReference type="Gene3D" id="3.30.70.270">
    <property type="match status" value="1"/>
</dbReference>
<feature type="transmembrane region" description="Helical" evidence="3">
    <location>
        <begin position="203"/>
        <end position="225"/>
    </location>
</feature>
<dbReference type="Proteomes" id="UP000294593">
    <property type="component" value="Unassembled WGS sequence"/>
</dbReference>
<dbReference type="GO" id="GO:0043709">
    <property type="term" value="P:cell adhesion involved in single-species biofilm formation"/>
    <property type="evidence" value="ECO:0007669"/>
    <property type="project" value="TreeGrafter"/>
</dbReference>
<comment type="caution">
    <text evidence="5">The sequence shown here is derived from an EMBL/GenBank/DDBJ whole genome shotgun (WGS) entry which is preliminary data.</text>
</comment>
<dbReference type="InterPro" id="IPR029787">
    <property type="entry name" value="Nucleotide_cyclase"/>
</dbReference>
<gene>
    <name evidence="5" type="ORF">EV672_10376</name>
</gene>
<sequence length="424" mass="47647">MSTAAQPPLQSLPESDFGAFRHRTSMDRIHELLEHGFPWMSFPSDMEQQFQRDGAAARARHFLISGLISLFIYNGFLLADYLMARDVFWLAVELRLLVFTPVSLLALYSFHRGALPWLRQAPPSIVDVLALLGGIGAAFSLAIILMLSRSPLIYFYPVGFMVVITYGNVVQRLRFWFAVVFTVVLLGTFVVGVMATPEYPARLLWPISSMVLSVAMFTLSANYFLERDERRRYLLTQRERGLVSELSLAHTRLREVSDIDALTGMHNRSHIQEHLSLLWERARRDGDHLSLLLVDIDHFKKFNERYGNPAGDVCLQKVARVLQDSQRRTGDTVARYGGEEFMVVLPRTDASFAVGAAERIRQAVEALQIRHESSTTALHLTASVGVVSCQAGPQLTVEQVMAVAEQALQQAKLEGRNRVCGLSL</sequence>
<dbReference type="SUPFAM" id="SSF55073">
    <property type="entry name" value="Nucleotide cyclase"/>
    <property type="match status" value="1"/>
</dbReference>
<feature type="transmembrane region" description="Helical" evidence="3">
    <location>
        <begin position="62"/>
        <end position="82"/>
    </location>
</feature>
<evidence type="ECO:0000259" key="4">
    <source>
        <dbReference type="PROSITE" id="PS50887"/>
    </source>
</evidence>
<dbReference type="GO" id="GO:1902201">
    <property type="term" value="P:negative regulation of bacterial-type flagellum-dependent cell motility"/>
    <property type="evidence" value="ECO:0007669"/>
    <property type="project" value="TreeGrafter"/>
</dbReference>
<evidence type="ECO:0000256" key="2">
    <source>
        <dbReference type="ARBA" id="ARBA00034247"/>
    </source>
</evidence>
<keyword evidence="3" id="KW-0472">Membrane</keyword>
<dbReference type="PANTHER" id="PTHR45138:SF9">
    <property type="entry name" value="DIGUANYLATE CYCLASE DGCM-RELATED"/>
    <property type="match status" value="1"/>
</dbReference>
<keyword evidence="3" id="KW-0812">Transmembrane</keyword>
<dbReference type="InterPro" id="IPR043128">
    <property type="entry name" value="Rev_trsase/Diguanyl_cyclase"/>
</dbReference>
<feature type="transmembrane region" description="Helical" evidence="3">
    <location>
        <begin position="153"/>
        <end position="169"/>
    </location>
</feature>
<feature type="transmembrane region" description="Helical" evidence="3">
    <location>
        <begin position="128"/>
        <end position="147"/>
    </location>
</feature>
<dbReference type="AlphaFoldDB" id="A0A4V3CW05"/>
<proteinExistence type="predicted"/>
<dbReference type="FunFam" id="3.30.70.270:FF:000001">
    <property type="entry name" value="Diguanylate cyclase domain protein"/>
    <property type="match status" value="1"/>
</dbReference>
<evidence type="ECO:0000256" key="1">
    <source>
        <dbReference type="ARBA" id="ARBA00012528"/>
    </source>
</evidence>
<keyword evidence="3" id="KW-1133">Transmembrane helix</keyword>
<reference evidence="5 6" key="1">
    <citation type="submission" date="2019-03" db="EMBL/GenBank/DDBJ databases">
        <title>Genomic Encyclopedia of Type Strains, Phase IV (KMG-IV): sequencing the most valuable type-strain genomes for metagenomic binning, comparative biology and taxonomic classification.</title>
        <authorList>
            <person name="Goeker M."/>
        </authorList>
    </citation>
    <scope>NUCLEOTIDE SEQUENCE [LARGE SCALE GENOMIC DNA]</scope>
    <source>
        <strain evidence="5 6">DSM 11901</strain>
    </source>
</reference>
<protein>
    <recommendedName>
        <fullName evidence="1">diguanylate cyclase</fullName>
        <ecNumber evidence="1">2.7.7.65</ecNumber>
    </recommendedName>
</protein>
<dbReference type="RefSeq" id="WP_133607562.1">
    <property type="nucleotide sequence ID" value="NZ_SNXW01000003.1"/>
</dbReference>
<dbReference type="InterPro" id="IPR050469">
    <property type="entry name" value="Diguanylate_Cyclase"/>
</dbReference>
<dbReference type="EMBL" id="SNXW01000003">
    <property type="protein sequence ID" value="TDP84508.1"/>
    <property type="molecule type" value="Genomic_DNA"/>
</dbReference>
<name>A0A4V3CW05_9BURK</name>
<dbReference type="PROSITE" id="PS50887">
    <property type="entry name" value="GGDEF"/>
    <property type="match status" value="1"/>
</dbReference>
<keyword evidence="6" id="KW-1185">Reference proteome</keyword>
<dbReference type="GO" id="GO:0005886">
    <property type="term" value="C:plasma membrane"/>
    <property type="evidence" value="ECO:0007669"/>
    <property type="project" value="TreeGrafter"/>
</dbReference>
<dbReference type="SMART" id="SM00267">
    <property type="entry name" value="GGDEF"/>
    <property type="match status" value="1"/>
</dbReference>
<dbReference type="OrthoDB" id="9813903at2"/>
<feature type="domain" description="GGDEF" evidence="4">
    <location>
        <begin position="287"/>
        <end position="424"/>
    </location>
</feature>
<evidence type="ECO:0000313" key="5">
    <source>
        <dbReference type="EMBL" id="TDP84508.1"/>
    </source>
</evidence>
<dbReference type="PANTHER" id="PTHR45138">
    <property type="entry name" value="REGULATORY COMPONENTS OF SENSORY TRANSDUCTION SYSTEM"/>
    <property type="match status" value="1"/>
</dbReference>
<dbReference type="CDD" id="cd01949">
    <property type="entry name" value="GGDEF"/>
    <property type="match status" value="1"/>
</dbReference>
<comment type="catalytic activity">
    <reaction evidence="2">
        <text>2 GTP = 3',3'-c-di-GMP + 2 diphosphate</text>
        <dbReference type="Rhea" id="RHEA:24898"/>
        <dbReference type="ChEBI" id="CHEBI:33019"/>
        <dbReference type="ChEBI" id="CHEBI:37565"/>
        <dbReference type="ChEBI" id="CHEBI:58805"/>
        <dbReference type="EC" id="2.7.7.65"/>
    </reaction>
</comment>
<dbReference type="InterPro" id="IPR000160">
    <property type="entry name" value="GGDEF_dom"/>
</dbReference>
<dbReference type="Pfam" id="PF00990">
    <property type="entry name" value="GGDEF"/>
    <property type="match status" value="1"/>
</dbReference>
<feature type="transmembrane region" description="Helical" evidence="3">
    <location>
        <begin position="176"/>
        <end position="197"/>
    </location>
</feature>
<dbReference type="GO" id="GO:0052621">
    <property type="term" value="F:diguanylate cyclase activity"/>
    <property type="evidence" value="ECO:0007669"/>
    <property type="project" value="UniProtKB-EC"/>
</dbReference>
<evidence type="ECO:0000256" key="3">
    <source>
        <dbReference type="SAM" id="Phobius"/>
    </source>
</evidence>